<gene>
    <name evidence="1" type="ORF">ACAOBT_LOCUS6226</name>
</gene>
<dbReference type="EMBL" id="CAKOFQ010006722">
    <property type="protein sequence ID" value="CAH1965231.1"/>
    <property type="molecule type" value="Genomic_DNA"/>
</dbReference>
<sequence length="85" mass="9450">MQQITEVSPVIPRNRGGSVLFTFPIKSMYLDVYSSVARKKNEESTILSLLFSPPAINIQSSSFLNGGSTFQETKLGCKDGLFRQF</sequence>
<proteinExistence type="predicted"/>
<comment type="caution">
    <text evidence="1">The sequence shown here is derived from an EMBL/GenBank/DDBJ whole genome shotgun (WGS) entry which is preliminary data.</text>
</comment>
<protein>
    <submittedName>
        <fullName evidence="1">Uncharacterized protein</fullName>
    </submittedName>
</protein>
<evidence type="ECO:0000313" key="2">
    <source>
        <dbReference type="Proteomes" id="UP001152888"/>
    </source>
</evidence>
<name>A0A9P0K385_ACAOB</name>
<keyword evidence="2" id="KW-1185">Reference proteome</keyword>
<organism evidence="1 2">
    <name type="scientific">Acanthoscelides obtectus</name>
    <name type="common">Bean weevil</name>
    <name type="synonym">Bruchus obtectus</name>
    <dbReference type="NCBI Taxonomy" id="200917"/>
    <lineage>
        <taxon>Eukaryota</taxon>
        <taxon>Metazoa</taxon>
        <taxon>Ecdysozoa</taxon>
        <taxon>Arthropoda</taxon>
        <taxon>Hexapoda</taxon>
        <taxon>Insecta</taxon>
        <taxon>Pterygota</taxon>
        <taxon>Neoptera</taxon>
        <taxon>Endopterygota</taxon>
        <taxon>Coleoptera</taxon>
        <taxon>Polyphaga</taxon>
        <taxon>Cucujiformia</taxon>
        <taxon>Chrysomeloidea</taxon>
        <taxon>Chrysomelidae</taxon>
        <taxon>Bruchinae</taxon>
        <taxon>Bruchini</taxon>
        <taxon>Acanthoscelides</taxon>
    </lineage>
</organism>
<reference evidence="1" key="1">
    <citation type="submission" date="2022-03" db="EMBL/GenBank/DDBJ databases">
        <authorList>
            <person name="Sayadi A."/>
        </authorList>
    </citation>
    <scope>NUCLEOTIDE SEQUENCE</scope>
</reference>
<dbReference type="Proteomes" id="UP001152888">
    <property type="component" value="Unassembled WGS sequence"/>
</dbReference>
<evidence type="ECO:0000313" key="1">
    <source>
        <dbReference type="EMBL" id="CAH1965231.1"/>
    </source>
</evidence>
<accession>A0A9P0K385</accession>
<dbReference type="AlphaFoldDB" id="A0A9P0K385"/>